<dbReference type="GeneID" id="8242137"/>
<feature type="compositionally biased region" description="Polar residues" evidence="1">
    <location>
        <begin position="34"/>
        <end position="51"/>
    </location>
</feature>
<keyword evidence="3" id="KW-1185">Reference proteome</keyword>
<dbReference type="Proteomes" id="UP000002009">
    <property type="component" value="Chromosome 3"/>
</dbReference>
<gene>
    <name evidence="2" type="ORF">MICPUN_56949</name>
</gene>
<feature type="compositionally biased region" description="Basic and acidic residues" evidence="1">
    <location>
        <begin position="466"/>
        <end position="476"/>
    </location>
</feature>
<feature type="compositionally biased region" description="Low complexity" evidence="1">
    <location>
        <begin position="301"/>
        <end position="324"/>
    </location>
</feature>
<accession>C1E1P8</accession>
<name>C1E1P8_MICCC</name>
<feature type="region of interest" description="Disordered" evidence="1">
    <location>
        <begin position="119"/>
        <end position="360"/>
    </location>
</feature>
<feature type="compositionally biased region" description="Low complexity" evidence="1">
    <location>
        <begin position="194"/>
        <end position="221"/>
    </location>
</feature>
<dbReference type="AlphaFoldDB" id="C1E1P8"/>
<feature type="compositionally biased region" description="Basic and acidic residues" evidence="1">
    <location>
        <begin position="222"/>
        <end position="234"/>
    </location>
</feature>
<dbReference type="KEGG" id="mis:MICPUN_56949"/>
<dbReference type="RefSeq" id="XP_002500948.1">
    <property type="nucleotide sequence ID" value="XM_002500902.1"/>
</dbReference>
<feature type="compositionally biased region" description="Polar residues" evidence="1">
    <location>
        <begin position="285"/>
        <end position="295"/>
    </location>
</feature>
<evidence type="ECO:0000313" key="2">
    <source>
        <dbReference type="EMBL" id="ACO62206.1"/>
    </source>
</evidence>
<feature type="compositionally biased region" description="Pro residues" evidence="1">
    <location>
        <begin position="184"/>
        <end position="193"/>
    </location>
</feature>
<proteinExistence type="predicted"/>
<feature type="region of interest" description="Disordered" evidence="1">
    <location>
        <begin position="1"/>
        <end position="82"/>
    </location>
</feature>
<protein>
    <submittedName>
        <fullName evidence="2">Uncharacterized protein</fullName>
    </submittedName>
</protein>
<evidence type="ECO:0000313" key="3">
    <source>
        <dbReference type="Proteomes" id="UP000002009"/>
    </source>
</evidence>
<reference evidence="2 3" key="1">
    <citation type="journal article" date="2009" name="Science">
        <title>Green evolution and dynamic adaptations revealed by genomes of the marine picoeukaryotes Micromonas.</title>
        <authorList>
            <person name="Worden A.Z."/>
            <person name="Lee J.H."/>
            <person name="Mock T."/>
            <person name="Rouze P."/>
            <person name="Simmons M.P."/>
            <person name="Aerts A.L."/>
            <person name="Allen A.E."/>
            <person name="Cuvelier M.L."/>
            <person name="Derelle E."/>
            <person name="Everett M.V."/>
            <person name="Foulon E."/>
            <person name="Grimwood J."/>
            <person name="Gundlach H."/>
            <person name="Henrissat B."/>
            <person name="Napoli C."/>
            <person name="McDonald S.M."/>
            <person name="Parker M.S."/>
            <person name="Rombauts S."/>
            <person name="Salamov A."/>
            <person name="Von Dassow P."/>
            <person name="Badger J.H."/>
            <person name="Coutinho P.M."/>
            <person name="Demir E."/>
            <person name="Dubchak I."/>
            <person name="Gentemann C."/>
            <person name="Eikrem W."/>
            <person name="Gready J.E."/>
            <person name="John U."/>
            <person name="Lanier W."/>
            <person name="Lindquist E.A."/>
            <person name="Lucas S."/>
            <person name="Mayer K.F."/>
            <person name="Moreau H."/>
            <person name="Not F."/>
            <person name="Otillar R."/>
            <person name="Panaud O."/>
            <person name="Pangilinan J."/>
            <person name="Paulsen I."/>
            <person name="Piegu B."/>
            <person name="Poliakov A."/>
            <person name="Robbens S."/>
            <person name="Schmutz J."/>
            <person name="Toulza E."/>
            <person name="Wyss T."/>
            <person name="Zelensky A."/>
            <person name="Zhou K."/>
            <person name="Armbrust E.V."/>
            <person name="Bhattacharya D."/>
            <person name="Goodenough U.W."/>
            <person name="Van de Peer Y."/>
            <person name="Grigoriev I.V."/>
        </authorList>
    </citation>
    <scope>NUCLEOTIDE SEQUENCE [LARGE SCALE GENOMIC DNA]</scope>
    <source>
        <strain evidence="3">RCC299 / NOUM17</strain>
    </source>
</reference>
<dbReference type="InParanoid" id="C1E1P8"/>
<sequence length="476" mass="50308">MADPPPIRGILKKGRFSQPMPAVGAVDVGDDSTDVGNGRQNSDPPTATSVDEQLPPGAQRAMTSSVAGAETSGGSDDGASCPRYFGSKSIRDSIAKHVGSVTKSSQEVLELRKQFAGLAAAYDDDSESESGSDAANVPDDAFTLQEDRVHGGERGAALALLSPVHPKMQPRAFGGEIQADEDPPAPPPPPPPAAAASAAPIGSRRSDGSTARGSSGRGLSRFSRDLDVEAKDFPDVSVHSGEEPSPLPTPEVSKHGTNEAWLFIKDQSQQQRQREGRPPLHLMNSGRSEATSSIGAESDDGSSAPTSRAGSARRSGSGMHRSASVVSFRGDGGSEESLHDVHVIGSVSDLKKEKKGKKSSTFKWLKKEASALAYEFGLKKKKKACLEVDAKLKESRRNMVDNLDDASVHNEGRRAWETRDVSLRGGGEFFHADVMRRSASSPKLQGGTTGLGDGDEADSPMSLPDGLERFTREENE</sequence>
<feature type="region of interest" description="Disordered" evidence="1">
    <location>
        <begin position="434"/>
        <end position="476"/>
    </location>
</feature>
<evidence type="ECO:0000256" key="1">
    <source>
        <dbReference type="SAM" id="MobiDB-lite"/>
    </source>
</evidence>
<dbReference type="EMBL" id="CP001324">
    <property type="protein sequence ID" value="ACO62206.1"/>
    <property type="molecule type" value="Genomic_DNA"/>
</dbReference>
<organism evidence="2 3">
    <name type="scientific">Micromonas commoda (strain RCC299 / NOUM17 / CCMP2709)</name>
    <name type="common">Picoplanktonic green alga</name>
    <dbReference type="NCBI Taxonomy" id="296587"/>
    <lineage>
        <taxon>Eukaryota</taxon>
        <taxon>Viridiplantae</taxon>
        <taxon>Chlorophyta</taxon>
        <taxon>Mamiellophyceae</taxon>
        <taxon>Mamiellales</taxon>
        <taxon>Mamiellaceae</taxon>
        <taxon>Micromonas</taxon>
    </lineage>
</organism>